<organism evidence="5">
    <name type="scientific">Rodentolepis nana</name>
    <name type="common">Dwarf tapeworm</name>
    <name type="synonym">Hymenolepis nana</name>
    <dbReference type="NCBI Taxonomy" id="102285"/>
    <lineage>
        <taxon>Eukaryota</taxon>
        <taxon>Metazoa</taxon>
        <taxon>Spiralia</taxon>
        <taxon>Lophotrochozoa</taxon>
        <taxon>Platyhelminthes</taxon>
        <taxon>Cestoda</taxon>
        <taxon>Eucestoda</taxon>
        <taxon>Cyclophyllidea</taxon>
        <taxon>Hymenolepididae</taxon>
        <taxon>Rodentolepis</taxon>
    </lineage>
</organism>
<dbReference type="Proteomes" id="UP000278807">
    <property type="component" value="Unassembled WGS sequence"/>
</dbReference>
<dbReference type="OrthoDB" id="6225545at2759"/>
<dbReference type="EMBL" id="UZAE01013365">
    <property type="protein sequence ID" value="VDO09498.1"/>
    <property type="molecule type" value="Genomic_DNA"/>
</dbReference>
<evidence type="ECO:0000313" key="3">
    <source>
        <dbReference type="EMBL" id="VDO09498.1"/>
    </source>
</evidence>
<evidence type="ECO:0000256" key="2">
    <source>
        <dbReference type="SAM" id="SignalP"/>
    </source>
</evidence>
<name>A0A0R3TTN7_RODNA</name>
<gene>
    <name evidence="3" type="ORF">HNAJ_LOCUS11080</name>
</gene>
<accession>A0A0R3TTN7</accession>
<feature type="chain" id="PRO_5043132073" evidence="2">
    <location>
        <begin position="19"/>
        <end position="142"/>
    </location>
</feature>
<keyword evidence="4" id="KW-1185">Reference proteome</keyword>
<dbReference type="AlphaFoldDB" id="A0A0R3TTN7"/>
<dbReference type="WBParaSite" id="HNAJ_0001109001-mRNA-1">
    <property type="protein sequence ID" value="HNAJ_0001109001-mRNA-1"/>
    <property type="gene ID" value="HNAJ_0001109001"/>
</dbReference>
<evidence type="ECO:0000313" key="4">
    <source>
        <dbReference type="Proteomes" id="UP000278807"/>
    </source>
</evidence>
<reference evidence="5" key="1">
    <citation type="submission" date="2017-02" db="UniProtKB">
        <authorList>
            <consortium name="WormBaseParasite"/>
        </authorList>
    </citation>
    <scope>IDENTIFICATION</scope>
</reference>
<evidence type="ECO:0000256" key="1">
    <source>
        <dbReference type="SAM" id="MobiDB-lite"/>
    </source>
</evidence>
<dbReference type="STRING" id="102285.A0A0R3TTN7"/>
<protein>
    <submittedName>
        <fullName evidence="5">Expressed conserved protein</fullName>
    </submittedName>
</protein>
<sequence length="142" mass="16737">MCCIKWCILSGPWRIAVWVDEFTTVFVEPFHPIIATLTIRIILPCLPKPRPTCEFCTYFFLMWPLEYYRKCTFRDRISLVKLLKSAACFLCEVADLFDPADVEGITGMPEWKHYMLTGNWPWEEEEDDDDDEDSDDDDSEAY</sequence>
<reference evidence="3 4" key="2">
    <citation type="submission" date="2018-11" db="EMBL/GenBank/DDBJ databases">
        <authorList>
            <consortium name="Pathogen Informatics"/>
        </authorList>
    </citation>
    <scope>NUCLEOTIDE SEQUENCE [LARGE SCALE GENOMIC DNA]</scope>
</reference>
<evidence type="ECO:0000313" key="5">
    <source>
        <dbReference type="WBParaSite" id="HNAJ_0001109001-mRNA-1"/>
    </source>
</evidence>
<feature type="region of interest" description="Disordered" evidence="1">
    <location>
        <begin position="122"/>
        <end position="142"/>
    </location>
</feature>
<feature type="signal peptide" evidence="2">
    <location>
        <begin position="1"/>
        <end position="18"/>
    </location>
</feature>
<keyword evidence="2" id="KW-0732">Signal</keyword>
<proteinExistence type="predicted"/>